<accession>A0ABS9Z0T6</accession>
<dbReference type="Pfam" id="PF10824">
    <property type="entry name" value="T7SS_ESX_EspC"/>
    <property type="match status" value="1"/>
</dbReference>
<dbReference type="Proteomes" id="UP001139068">
    <property type="component" value="Unassembled WGS sequence"/>
</dbReference>
<comment type="caution">
    <text evidence="1">The sequence shown here is derived from an EMBL/GenBank/DDBJ whole genome shotgun (WGS) entry which is preliminary data.</text>
</comment>
<dbReference type="RefSeq" id="WP_243073071.1">
    <property type="nucleotide sequence ID" value="NZ_JAIVFL010000001.1"/>
</dbReference>
<sequence length="98" mass="10185">MGNTRVDTAAVRAAAQRFDAVAQILDSALRNHLGEPAFGGSKAGRAHTARGEAVGMALRRIGAELAQWSRAAEEIGAALRAGADRYADAEWRAAAVLG</sequence>
<protein>
    <submittedName>
        <fullName evidence="1">ESX-1 secretion-associated protein</fullName>
    </submittedName>
</protein>
<evidence type="ECO:0000313" key="1">
    <source>
        <dbReference type="EMBL" id="MCI4676937.1"/>
    </source>
</evidence>
<name>A0ABS9Z0T6_9MYCO</name>
<reference evidence="1" key="1">
    <citation type="journal article" date="2022" name="ISME J.">
        <title>Identification of active gaseous-alkane degraders at natural gas seeps.</title>
        <authorList>
            <person name="Farhan Ul Haque M."/>
            <person name="Hernandez M."/>
            <person name="Crombie A.T."/>
            <person name="Murrell J.C."/>
        </authorList>
    </citation>
    <scope>NUCLEOTIDE SEQUENCE</scope>
    <source>
        <strain evidence="1">ANDR5</strain>
    </source>
</reference>
<keyword evidence="2" id="KW-1185">Reference proteome</keyword>
<dbReference type="InterPro" id="IPR022536">
    <property type="entry name" value="EspC"/>
</dbReference>
<evidence type="ECO:0000313" key="2">
    <source>
        <dbReference type="Proteomes" id="UP001139068"/>
    </source>
</evidence>
<dbReference type="EMBL" id="JAIVFL010000001">
    <property type="protein sequence ID" value="MCI4676937.1"/>
    <property type="molecule type" value="Genomic_DNA"/>
</dbReference>
<organism evidence="1 2">
    <name type="scientific">Candidatus Mycolicibacterium alkanivorans</name>
    <dbReference type="NCBI Taxonomy" id="2954114"/>
    <lineage>
        <taxon>Bacteria</taxon>
        <taxon>Bacillati</taxon>
        <taxon>Actinomycetota</taxon>
        <taxon>Actinomycetes</taxon>
        <taxon>Mycobacteriales</taxon>
        <taxon>Mycobacteriaceae</taxon>
        <taxon>Mycolicibacterium</taxon>
    </lineage>
</organism>
<gene>
    <name evidence="1" type="ORF">K9U37_19405</name>
</gene>
<proteinExistence type="predicted"/>